<feature type="transmembrane region" description="Helical" evidence="1">
    <location>
        <begin position="21"/>
        <end position="44"/>
    </location>
</feature>
<keyword evidence="1" id="KW-0812">Transmembrane</keyword>
<evidence type="ECO:0000313" key="2">
    <source>
        <dbReference type="EMBL" id="MFD1065038.1"/>
    </source>
</evidence>
<name>A0ABW3NCA9_9BACI</name>
<comment type="caution">
    <text evidence="2">The sequence shown here is derived from an EMBL/GenBank/DDBJ whole genome shotgun (WGS) entry which is preliminary data.</text>
</comment>
<keyword evidence="1" id="KW-1133">Transmembrane helix</keyword>
<proteinExistence type="predicted"/>
<dbReference type="EMBL" id="JBHTKK010000002">
    <property type="protein sequence ID" value="MFD1065038.1"/>
    <property type="molecule type" value="Genomic_DNA"/>
</dbReference>
<keyword evidence="3" id="KW-1185">Reference proteome</keyword>
<evidence type="ECO:0000256" key="1">
    <source>
        <dbReference type="SAM" id="Phobius"/>
    </source>
</evidence>
<reference evidence="3" key="1">
    <citation type="journal article" date="2019" name="Int. J. Syst. Evol. Microbiol.">
        <title>The Global Catalogue of Microorganisms (GCM) 10K type strain sequencing project: providing services to taxonomists for standard genome sequencing and annotation.</title>
        <authorList>
            <consortium name="The Broad Institute Genomics Platform"/>
            <consortium name="The Broad Institute Genome Sequencing Center for Infectious Disease"/>
            <person name="Wu L."/>
            <person name="Ma J."/>
        </authorList>
    </citation>
    <scope>NUCLEOTIDE SEQUENCE [LARGE SCALE GENOMIC DNA]</scope>
    <source>
        <strain evidence="3">CCUG 56608</strain>
    </source>
</reference>
<gene>
    <name evidence="2" type="ORF">ACFQ19_03275</name>
</gene>
<sequence length="83" mass="9335">MDKKTNKHSIHSEQEDIQISYSLILALVGGLLATLGDAISTYAAGLAIDEFIQETEDQNVKDRQLEERLASIERKLDEFQNNT</sequence>
<keyword evidence="1" id="KW-0472">Membrane</keyword>
<dbReference type="Proteomes" id="UP001597041">
    <property type="component" value="Unassembled WGS sequence"/>
</dbReference>
<protein>
    <recommendedName>
        <fullName evidence="4">Translation initiation factor 2</fullName>
    </recommendedName>
</protein>
<organism evidence="2 3">
    <name type="scientific">Oceanobacillus locisalsi</name>
    <dbReference type="NCBI Taxonomy" id="546107"/>
    <lineage>
        <taxon>Bacteria</taxon>
        <taxon>Bacillati</taxon>
        <taxon>Bacillota</taxon>
        <taxon>Bacilli</taxon>
        <taxon>Bacillales</taxon>
        <taxon>Bacillaceae</taxon>
        <taxon>Oceanobacillus</taxon>
    </lineage>
</organism>
<evidence type="ECO:0008006" key="4">
    <source>
        <dbReference type="Google" id="ProtNLM"/>
    </source>
</evidence>
<evidence type="ECO:0000313" key="3">
    <source>
        <dbReference type="Proteomes" id="UP001597041"/>
    </source>
</evidence>
<dbReference type="RefSeq" id="WP_379590574.1">
    <property type="nucleotide sequence ID" value="NZ_JBHTKK010000002.1"/>
</dbReference>
<accession>A0ABW3NCA9</accession>